<feature type="domain" description="Major facilitator superfamily (MFS) profile" evidence="7">
    <location>
        <begin position="46"/>
        <end position="424"/>
    </location>
</feature>
<accession>A0A158HBJ8</accession>
<evidence type="ECO:0000256" key="4">
    <source>
        <dbReference type="ARBA" id="ARBA00022989"/>
    </source>
</evidence>
<keyword evidence="3 6" id="KW-0812">Transmembrane</keyword>
<evidence type="ECO:0000259" key="7">
    <source>
        <dbReference type="PROSITE" id="PS50850"/>
    </source>
</evidence>
<feature type="transmembrane region" description="Helical" evidence="6">
    <location>
        <begin position="305"/>
        <end position="324"/>
    </location>
</feature>
<feature type="transmembrane region" description="Helical" evidence="6">
    <location>
        <begin position="280"/>
        <end position="300"/>
    </location>
</feature>
<dbReference type="PANTHER" id="PTHR43124">
    <property type="entry name" value="PURINE EFFLUX PUMP PBUE"/>
    <property type="match status" value="1"/>
</dbReference>
<dbReference type="InterPro" id="IPR050189">
    <property type="entry name" value="MFS_Efflux_Transporters"/>
</dbReference>
<feature type="transmembrane region" description="Helical" evidence="6">
    <location>
        <begin position="240"/>
        <end position="260"/>
    </location>
</feature>
<feature type="transmembrane region" description="Helical" evidence="6">
    <location>
        <begin position="174"/>
        <end position="196"/>
    </location>
</feature>
<evidence type="ECO:0000256" key="3">
    <source>
        <dbReference type="ARBA" id="ARBA00022692"/>
    </source>
</evidence>
<feature type="transmembrane region" description="Helical" evidence="6">
    <location>
        <begin position="111"/>
        <end position="131"/>
    </location>
</feature>
<dbReference type="GO" id="GO:0005886">
    <property type="term" value="C:plasma membrane"/>
    <property type="evidence" value="ECO:0007669"/>
    <property type="project" value="UniProtKB-SubCell"/>
</dbReference>
<feature type="transmembrane region" description="Helical" evidence="6">
    <location>
        <begin position="137"/>
        <end position="162"/>
    </location>
</feature>
<protein>
    <submittedName>
        <fullName evidence="8">Major facilitator transporter</fullName>
    </submittedName>
</protein>
<keyword evidence="4 6" id="KW-1133">Transmembrane helix</keyword>
<gene>
    <name evidence="8" type="ORF">AWB69_04195</name>
</gene>
<feature type="transmembrane region" description="Helical" evidence="6">
    <location>
        <begin position="397"/>
        <end position="417"/>
    </location>
</feature>
<dbReference type="AlphaFoldDB" id="A0A158HBJ8"/>
<evidence type="ECO:0000256" key="1">
    <source>
        <dbReference type="ARBA" id="ARBA00004651"/>
    </source>
</evidence>
<keyword evidence="2" id="KW-1003">Cell membrane</keyword>
<name>A0A158HBJ8_9BURK</name>
<dbReference type="SUPFAM" id="SSF103473">
    <property type="entry name" value="MFS general substrate transporter"/>
    <property type="match status" value="1"/>
</dbReference>
<evidence type="ECO:0000313" key="8">
    <source>
        <dbReference type="EMBL" id="SAL41537.1"/>
    </source>
</evidence>
<dbReference type="Pfam" id="PF07690">
    <property type="entry name" value="MFS_1"/>
    <property type="match status" value="1"/>
</dbReference>
<dbReference type="InterPro" id="IPR020846">
    <property type="entry name" value="MFS_dom"/>
</dbReference>
<dbReference type="InterPro" id="IPR036259">
    <property type="entry name" value="MFS_trans_sf"/>
</dbReference>
<feature type="transmembrane region" description="Helical" evidence="6">
    <location>
        <begin position="48"/>
        <end position="72"/>
    </location>
</feature>
<feature type="transmembrane region" description="Helical" evidence="6">
    <location>
        <begin position="370"/>
        <end position="391"/>
    </location>
</feature>
<dbReference type="Gene3D" id="1.20.1250.20">
    <property type="entry name" value="MFS general substrate transporter like domains"/>
    <property type="match status" value="1"/>
</dbReference>
<evidence type="ECO:0000256" key="6">
    <source>
        <dbReference type="SAM" id="Phobius"/>
    </source>
</evidence>
<reference evidence="8 9" key="1">
    <citation type="submission" date="2016-01" db="EMBL/GenBank/DDBJ databases">
        <authorList>
            <person name="Oliw E.H."/>
        </authorList>
    </citation>
    <scope>NUCLEOTIDE SEQUENCE [LARGE SCALE GENOMIC DNA]</scope>
    <source>
        <strain evidence="8">LMG 27134</strain>
    </source>
</reference>
<dbReference type="PANTHER" id="PTHR43124:SF3">
    <property type="entry name" value="CHLORAMPHENICOL EFFLUX PUMP RV0191"/>
    <property type="match status" value="1"/>
</dbReference>
<feature type="transmembrane region" description="Helical" evidence="6">
    <location>
        <begin position="330"/>
        <end position="349"/>
    </location>
</feature>
<proteinExistence type="predicted"/>
<evidence type="ECO:0000313" key="9">
    <source>
        <dbReference type="Proteomes" id="UP000054683"/>
    </source>
</evidence>
<dbReference type="GO" id="GO:0022857">
    <property type="term" value="F:transmembrane transporter activity"/>
    <property type="evidence" value="ECO:0007669"/>
    <property type="project" value="InterPro"/>
</dbReference>
<dbReference type="CDD" id="cd17324">
    <property type="entry name" value="MFS_NepI_like"/>
    <property type="match status" value="1"/>
</dbReference>
<keyword evidence="5 6" id="KW-0472">Membrane</keyword>
<evidence type="ECO:0000256" key="2">
    <source>
        <dbReference type="ARBA" id="ARBA00022475"/>
    </source>
</evidence>
<dbReference type="PROSITE" id="PS50850">
    <property type="entry name" value="MFS"/>
    <property type="match status" value="1"/>
</dbReference>
<organism evidence="8 9">
    <name type="scientific">Caballeronia udeis</name>
    <dbReference type="NCBI Taxonomy" id="1232866"/>
    <lineage>
        <taxon>Bacteria</taxon>
        <taxon>Pseudomonadati</taxon>
        <taxon>Pseudomonadota</taxon>
        <taxon>Betaproteobacteria</taxon>
        <taxon>Burkholderiales</taxon>
        <taxon>Burkholderiaceae</taxon>
        <taxon>Caballeronia</taxon>
    </lineage>
</organism>
<comment type="subcellular location">
    <subcellularLocation>
        <location evidence="1">Cell membrane</location>
        <topology evidence="1">Multi-pass membrane protein</topology>
    </subcellularLocation>
</comment>
<dbReference type="InterPro" id="IPR011701">
    <property type="entry name" value="MFS"/>
</dbReference>
<feature type="transmembrane region" description="Helical" evidence="6">
    <location>
        <begin position="202"/>
        <end position="220"/>
    </location>
</feature>
<feature type="transmembrane region" description="Helical" evidence="6">
    <location>
        <begin position="84"/>
        <end position="104"/>
    </location>
</feature>
<sequence>MRKINSFAIMLHCASLTTHNFSSMSIIDVPNDPLTRVVAPYGAGPAELALAVGGLAIGTGEFASMTILPVIANGLGTSLPTMGHIISAYALGVVIGAPLITIFFAKIPRRAMLIGLMLMFAFGNLLSALAPNYPLLLIARFISGVPHGAYFGVAALTAASLVPPDRRARAVGRVMLGLTIANIFGVPLATWLGQWLGWRADFLLVGTLGILTMIGVRIFLPPIHAGGATPRRELGVFRRLQVWLTLSVIAVGFGGLFAVYTYITPTLLNVTHVAPWRVPLLLGALGVGMTAGSLIGGVLADKSRLWTIFGMLIWNAAALAAFAYSSANEWTATLNLFAMGLGIAVVPAVQTRLMDVAGDAQTVAAALNHSAFNIANALGAWAGGVVVAMGFGLEATGWTGALLASGGIVLLGVSVAVERRSLVSGPATVCGSSGAVEVHEGCL</sequence>
<evidence type="ECO:0000256" key="5">
    <source>
        <dbReference type="ARBA" id="ARBA00023136"/>
    </source>
</evidence>
<dbReference type="Proteomes" id="UP000054683">
    <property type="component" value="Unassembled WGS sequence"/>
</dbReference>
<dbReference type="EMBL" id="FCOK02000028">
    <property type="protein sequence ID" value="SAL41537.1"/>
    <property type="molecule type" value="Genomic_DNA"/>
</dbReference>